<reference evidence="3" key="1">
    <citation type="journal article" date="2021" name="PeerJ">
        <title>Extensive microbial diversity within the chicken gut microbiome revealed by metagenomics and culture.</title>
        <authorList>
            <person name="Gilroy R."/>
            <person name="Ravi A."/>
            <person name="Getino M."/>
            <person name="Pursley I."/>
            <person name="Horton D.L."/>
            <person name="Alikhan N.F."/>
            <person name="Baker D."/>
            <person name="Gharbi K."/>
            <person name="Hall N."/>
            <person name="Watson M."/>
            <person name="Adriaenssens E.M."/>
            <person name="Foster-Nyarko E."/>
            <person name="Jarju S."/>
            <person name="Secka A."/>
            <person name="Antonio M."/>
            <person name="Oren A."/>
            <person name="Chaudhuri R.R."/>
            <person name="La Ragione R."/>
            <person name="Hildebrand F."/>
            <person name="Pallen M.J."/>
        </authorList>
    </citation>
    <scope>NUCLEOTIDE SEQUENCE</scope>
    <source>
        <strain evidence="3">6627</strain>
    </source>
</reference>
<evidence type="ECO:0000256" key="1">
    <source>
        <dbReference type="SAM" id="MobiDB-lite"/>
    </source>
</evidence>
<feature type="chain" id="PRO_5039257576" description="Lipoprotein" evidence="2">
    <location>
        <begin position="23"/>
        <end position="175"/>
    </location>
</feature>
<protein>
    <recommendedName>
        <fullName evidence="5">Lipoprotein</fullName>
    </recommendedName>
</protein>
<evidence type="ECO:0000256" key="2">
    <source>
        <dbReference type="SAM" id="SignalP"/>
    </source>
</evidence>
<sequence length="175" mass="19045">MKYLITLLSVVLLLGGCSNSNSESKKTSSSSQTETSSAIESSVKKEDSKVESSSQMNAESSPQMSTASITSSQVEKSSKTDLKNLTATQVNQWVYNAMTTQAPMNAFIFTQSKDESGCIVIQVKENHQSDWMKQHSAVEEVNPTVAYYRIDAAGNLQKGMPGSNWDNTNVPYPGN</sequence>
<evidence type="ECO:0008006" key="5">
    <source>
        <dbReference type="Google" id="ProtNLM"/>
    </source>
</evidence>
<organism evidence="3 4">
    <name type="scientific">Candidatus Ligilactobacillus excrementigallinarum</name>
    <dbReference type="NCBI Taxonomy" id="2838641"/>
    <lineage>
        <taxon>Bacteria</taxon>
        <taxon>Bacillati</taxon>
        <taxon>Bacillota</taxon>
        <taxon>Bacilli</taxon>
        <taxon>Lactobacillales</taxon>
        <taxon>Lactobacillaceae</taxon>
        <taxon>Ligilactobacillus</taxon>
    </lineage>
</organism>
<accession>A0A9D2A8X1</accession>
<dbReference type="EMBL" id="DXFP01000004">
    <property type="protein sequence ID" value="HIX01193.1"/>
    <property type="molecule type" value="Genomic_DNA"/>
</dbReference>
<comment type="caution">
    <text evidence="3">The sequence shown here is derived from an EMBL/GenBank/DDBJ whole genome shotgun (WGS) entry which is preliminary data.</text>
</comment>
<evidence type="ECO:0000313" key="4">
    <source>
        <dbReference type="Proteomes" id="UP000823963"/>
    </source>
</evidence>
<dbReference type="AlphaFoldDB" id="A0A9D2A8X1"/>
<feature type="compositionally biased region" description="Low complexity" evidence="1">
    <location>
        <begin position="19"/>
        <end position="41"/>
    </location>
</feature>
<evidence type="ECO:0000313" key="3">
    <source>
        <dbReference type="EMBL" id="HIX01193.1"/>
    </source>
</evidence>
<feature type="region of interest" description="Disordered" evidence="1">
    <location>
        <begin position="19"/>
        <end position="80"/>
    </location>
</feature>
<feature type="signal peptide" evidence="2">
    <location>
        <begin position="1"/>
        <end position="22"/>
    </location>
</feature>
<name>A0A9D2A8X1_9LACO</name>
<feature type="compositionally biased region" description="Polar residues" evidence="1">
    <location>
        <begin position="55"/>
        <end position="75"/>
    </location>
</feature>
<reference evidence="3" key="2">
    <citation type="submission" date="2021-04" db="EMBL/GenBank/DDBJ databases">
        <authorList>
            <person name="Gilroy R."/>
        </authorList>
    </citation>
    <scope>NUCLEOTIDE SEQUENCE</scope>
    <source>
        <strain evidence="3">6627</strain>
    </source>
</reference>
<proteinExistence type="predicted"/>
<gene>
    <name evidence="3" type="ORF">H9861_00345</name>
</gene>
<keyword evidence="2" id="KW-0732">Signal</keyword>
<dbReference type="PROSITE" id="PS51257">
    <property type="entry name" value="PROKAR_LIPOPROTEIN"/>
    <property type="match status" value="1"/>
</dbReference>
<dbReference type="Proteomes" id="UP000823963">
    <property type="component" value="Unassembled WGS sequence"/>
</dbReference>